<keyword evidence="2" id="KW-1185">Reference proteome</keyword>
<protein>
    <submittedName>
        <fullName evidence="3">Fatty acid-binding protein, liver-like</fullName>
    </submittedName>
</protein>
<dbReference type="OrthoDB" id="412780at2759"/>
<dbReference type="InParanoid" id="A0A6P7F2L3"/>
<dbReference type="InterPro" id="IPR012674">
    <property type="entry name" value="Calycin"/>
</dbReference>
<evidence type="ECO:0000313" key="3">
    <source>
        <dbReference type="RefSeq" id="XP_028129884.1"/>
    </source>
</evidence>
<dbReference type="KEGG" id="dvv:114325930"/>
<dbReference type="Gene3D" id="2.40.128.20">
    <property type="match status" value="1"/>
</dbReference>
<dbReference type="EnsemblMetazoa" id="XM_028274083.2">
    <property type="protein sequence ID" value="XP_028129884.1"/>
    <property type="gene ID" value="LOC114325930"/>
</dbReference>
<sequence length="121" mass="13294">MVLTGKYTVVGEENFANYLSAMGFPYNYVKYSIDIKQDPDKVTVIKSYEGKSKAVVIPLGVEYEETNALGVVVKCMARFEGDILIVQAGDVTKTYTFTPTGGNIVYKSPISSGKLIFKSDE</sequence>
<dbReference type="Proteomes" id="UP001652700">
    <property type="component" value="Unplaced"/>
</dbReference>
<accession>A0A6P7F2L3</accession>
<reference evidence="1" key="2">
    <citation type="submission" date="2025-05" db="UniProtKB">
        <authorList>
            <consortium name="EnsemblMetazoa"/>
        </authorList>
    </citation>
    <scope>IDENTIFICATION</scope>
</reference>
<evidence type="ECO:0000313" key="1">
    <source>
        <dbReference type="EnsemblMetazoa" id="XP_028129884.1"/>
    </source>
</evidence>
<reference evidence="3" key="1">
    <citation type="submission" date="2025-04" db="UniProtKB">
        <authorList>
            <consortium name="RefSeq"/>
        </authorList>
    </citation>
    <scope>IDENTIFICATION</scope>
    <source>
        <tissue evidence="3">Whole insect</tissue>
    </source>
</reference>
<dbReference type="SUPFAM" id="SSF50814">
    <property type="entry name" value="Lipocalins"/>
    <property type="match status" value="1"/>
</dbReference>
<dbReference type="GeneID" id="114325930"/>
<organism evidence="3">
    <name type="scientific">Diabrotica virgifera virgifera</name>
    <name type="common">western corn rootworm</name>
    <dbReference type="NCBI Taxonomy" id="50390"/>
    <lineage>
        <taxon>Eukaryota</taxon>
        <taxon>Metazoa</taxon>
        <taxon>Ecdysozoa</taxon>
        <taxon>Arthropoda</taxon>
        <taxon>Hexapoda</taxon>
        <taxon>Insecta</taxon>
        <taxon>Pterygota</taxon>
        <taxon>Neoptera</taxon>
        <taxon>Endopterygota</taxon>
        <taxon>Coleoptera</taxon>
        <taxon>Polyphaga</taxon>
        <taxon>Cucujiformia</taxon>
        <taxon>Chrysomeloidea</taxon>
        <taxon>Chrysomelidae</taxon>
        <taxon>Galerucinae</taxon>
        <taxon>Diabroticina</taxon>
        <taxon>Diabroticites</taxon>
        <taxon>Diabrotica</taxon>
    </lineage>
</organism>
<name>A0A6P7F2L3_DIAVI</name>
<dbReference type="RefSeq" id="XP_028129884.1">
    <property type="nucleotide sequence ID" value="XM_028274083.1"/>
</dbReference>
<evidence type="ECO:0000313" key="2">
    <source>
        <dbReference type="Proteomes" id="UP001652700"/>
    </source>
</evidence>
<dbReference type="AlphaFoldDB" id="A0A6P7F2L3"/>
<dbReference type="CDD" id="cd00742">
    <property type="entry name" value="FABP"/>
    <property type="match status" value="1"/>
</dbReference>
<gene>
    <name evidence="3" type="primary">LOC114325930</name>
</gene>
<proteinExistence type="predicted"/>